<dbReference type="Proteomes" id="UP000515728">
    <property type="component" value="Chromosome"/>
</dbReference>
<gene>
    <name evidence="2" type="ORF">H6H00_07030</name>
</gene>
<proteinExistence type="predicted"/>
<protein>
    <submittedName>
        <fullName evidence="2">ImmA/IrrE family metallo-endopeptidase</fullName>
    </submittedName>
</protein>
<sequence>MREVAAEERSEQGVTPRERLDPYTLAVTHGIDIYAIDELPGEHCSHFAVEHFTSVRQAAWSAALVPIGSARIILENVSHDPRRRRSSIAHELGHFLLEHDFHDVLLTDDGCRQFSSAHEKQAKYFSGELLLPEKAARWAAFRGWTNDLVAEHFDVSIEFAQWRMSGARVYARRALERQEGGVGR</sequence>
<dbReference type="Gene3D" id="1.10.10.2910">
    <property type="match status" value="1"/>
</dbReference>
<dbReference type="KEGG" id="ppel:H6H00_07030"/>
<dbReference type="PANTHER" id="PTHR43236:SF2">
    <property type="entry name" value="BLL0069 PROTEIN"/>
    <property type="match status" value="1"/>
</dbReference>
<feature type="domain" description="IrrE N-terminal-like" evidence="1">
    <location>
        <begin position="62"/>
        <end position="164"/>
    </location>
</feature>
<dbReference type="PANTHER" id="PTHR43236">
    <property type="entry name" value="ANTITOXIN HIGA1"/>
    <property type="match status" value="1"/>
</dbReference>
<evidence type="ECO:0000313" key="2">
    <source>
        <dbReference type="EMBL" id="QNG55430.1"/>
    </source>
</evidence>
<accession>A0A7G7MRL9</accession>
<name>A0A7G7MRL9_9PSEU</name>
<dbReference type="AlphaFoldDB" id="A0A7G7MRL9"/>
<keyword evidence="3" id="KW-1185">Reference proteome</keyword>
<evidence type="ECO:0000313" key="3">
    <source>
        <dbReference type="Proteomes" id="UP000515728"/>
    </source>
</evidence>
<reference evidence="2 3" key="1">
    <citation type="submission" date="2020-08" db="EMBL/GenBank/DDBJ databases">
        <authorList>
            <person name="Mo P."/>
        </authorList>
    </citation>
    <scope>NUCLEOTIDE SEQUENCE [LARGE SCALE GENOMIC DNA]</scope>
    <source>
        <strain evidence="2 3">CGMCC 4.1532</strain>
    </source>
</reference>
<organism evidence="2 3">
    <name type="scientific">Pseudonocardia petroleophila</name>
    <dbReference type="NCBI Taxonomy" id="37331"/>
    <lineage>
        <taxon>Bacteria</taxon>
        <taxon>Bacillati</taxon>
        <taxon>Actinomycetota</taxon>
        <taxon>Actinomycetes</taxon>
        <taxon>Pseudonocardiales</taxon>
        <taxon>Pseudonocardiaceae</taxon>
        <taxon>Pseudonocardia</taxon>
    </lineage>
</organism>
<dbReference type="EMBL" id="CP060131">
    <property type="protein sequence ID" value="QNG55430.1"/>
    <property type="molecule type" value="Genomic_DNA"/>
</dbReference>
<dbReference type="InterPro" id="IPR052345">
    <property type="entry name" value="Rad_response_metalloprotease"/>
</dbReference>
<dbReference type="Pfam" id="PF06114">
    <property type="entry name" value="Peptidase_M78"/>
    <property type="match status" value="1"/>
</dbReference>
<dbReference type="InterPro" id="IPR010359">
    <property type="entry name" value="IrrE_HExxH"/>
</dbReference>
<evidence type="ECO:0000259" key="1">
    <source>
        <dbReference type="Pfam" id="PF06114"/>
    </source>
</evidence>